<evidence type="ECO:0000313" key="3">
    <source>
        <dbReference type="Proteomes" id="UP001213000"/>
    </source>
</evidence>
<evidence type="ECO:0000313" key="2">
    <source>
        <dbReference type="EMBL" id="KAJ3577019.1"/>
    </source>
</evidence>
<dbReference type="Proteomes" id="UP001213000">
    <property type="component" value="Unassembled WGS sequence"/>
</dbReference>
<accession>A0AAD5YW62</accession>
<proteinExistence type="predicted"/>
<dbReference type="Gene3D" id="1.20.1280.140">
    <property type="match status" value="1"/>
</dbReference>
<evidence type="ECO:0000256" key="1">
    <source>
        <dbReference type="SAM" id="SignalP"/>
    </source>
</evidence>
<keyword evidence="3" id="KW-1185">Reference proteome</keyword>
<organism evidence="2 3">
    <name type="scientific">Leucocoprinus birnbaumii</name>
    <dbReference type="NCBI Taxonomy" id="56174"/>
    <lineage>
        <taxon>Eukaryota</taxon>
        <taxon>Fungi</taxon>
        <taxon>Dikarya</taxon>
        <taxon>Basidiomycota</taxon>
        <taxon>Agaricomycotina</taxon>
        <taxon>Agaricomycetes</taxon>
        <taxon>Agaricomycetidae</taxon>
        <taxon>Agaricales</taxon>
        <taxon>Agaricineae</taxon>
        <taxon>Agaricaceae</taxon>
        <taxon>Leucocoprinus</taxon>
    </lineage>
</organism>
<dbReference type="EMBL" id="JANIEX010000001">
    <property type="protein sequence ID" value="KAJ3577019.1"/>
    <property type="molecule type" value="Genomic_DNA"/>
</dbReference>
<dbReference type="InterPro" id="IPR021054">
    <property type="entry name" value="Cell_wall_mannoprotein_1"/>
</dbReference>
<feature type="chain" id="PRO_5042115026" description="Cell wall galactomannoprotein" evidence="1">
    <location>
        <begin position="19"/>
        <end position="178"/>
    </location>
</feature>
<protein>
    <recommendedName>
        <fullName evidence="4">Cell wall galactomannoprotein</fullName>
    </recommendedName>
</protein>
<dbReference type="AlphaFoldDB" id="A0AAD5YW62"/>
<comment type="caution">
    <text evidence="2">The sequence shown here is derived from an EMBL/GenBank/DDBJ whole genome shotgun (WGS) entry which is preliminary data.</text>
</comment>
<reference evidence="2" key="1">
    <citation type="submission" date="2022-07" db="EMBL/GenBank/DDBJ databases">
        <title>Genome Sequence of Leucocoprinus birnbaumii.</title>
        <authorList>
            <person name="Buettner E."/>
        </authorList>
    </citation>
    <scope>NUCLEOTIDE SEQUENCE</scope>
    <source>
        <strain evidence="2">VT141</strain>
    </source>
</reference>
<feature type="signal peptide" evidence="1">
    <location>
        <begin position="1"/>
        <end position="18"/>
    </location>
</feature>
<sequence length="178" mass="19254">MQLRQLTFLACLYTSCLAASSFQDVLDCITTVDNEVTTFGNQVVAFPSIGGTMKKAWDIHSSAYNIIDAVRNTTDTINDIQAPVDSIEMFDAPAQKLIPAIKHGLAAIIEKKDAMATVGIGRVPAIIALTLINLKNSVIDLETAILSITPLGKEEMVVAFIAEIKDELATAMTVYQHQ</sequence>
<gene>
    <name evidence="2" type="ORF">NP233_g31</name>
</gene>
<keyword evidence="1" id="KW-0732">Signal</keyword>
<dbReference type="Pfam" id="PF12296">
    <property type="entry name" value="HsbA"/>
    <property type="match status" value="1"/>
</dbReference>
<name>A0AAD5YW62_9AGAR</name>
<evidence type="ECO:0008006" key="4">
    <source>
        <dbReference type="Google" id="ProtNLM"/>
    </source>
</evidence>